<dbReference type="EMBL" id="AYKW01000045">
    <property type="protein sequence ID" value="PIL25725.1"/>
    <property type="molecule type" value="Genomic_DNA"/>
</dbReference>
<feature type="region of interest" description="Disordered" evidence="1">
    <location>
        <begin position="408"/>
        <end position="436"/>
    </location>
</feature>
<dbReference type="Proteomes" id="UP000230002">
    <property type="component" value="Unassembled WGS sequence"/>
</dbReference>
<reference evidence="2 3" key="1">
    <citation type="journal article" date="2015" name="Sci. Rep.">
        <title>Chromosome-level genome map provides insights into diverse defense mechanisms in the medicinal fungus Ganoderma sinense.</title>
        <authorList>
            <person name="Zhu Y."/>
            <person name="Xu J."/>
            <person name="Sun C."/>
            <person name="Zhou S."/>
            <person name="Xu H."/>
            <person name="Nelson D.R."/>
            <person name="Qian J."/>
            <person name="Song J."/>
            <person name="Luo H."/>
            <person name="Xiang L."/>
            <person name="Li Y."/>
            <person name="Xu Z."/>
            <person name="Ji A."/>
            <person name="Wang L."/>
            <person name="Lu S."/>
            <person name="Hayward A."/>
            <person name="Sun W."/>
            <person name="Li X."/>
            <person name="Schwartz D.C."/>
            <person name="Wang Y."/>
            <person name="Chen S."/>
        </authorList>
    </citation>
    <scope>NUCLEOTIDE SEQUENCE [LARGE SCALE GENOMIC DNA]</scope>
    <source>
        <strain evidence="2 3">ZZ0214-1</strain>
    </source>
</reference>
<feature type="region of interest" description="Disordered" evidence="1">
    <location>
        <begin position="513"/>
        <end position="588"/>
    </location>
</feature>
<dbReference type="OrthoDB" id="2754443at2759"/>
<gene>
    <name evidence="2" type="ORF">GSI_11475</name>
</gene>
<evidence type="ECO:0000313" key="3">
    <source>
        <dbReference type="Proteomes" id="UP000230002"/>
    </source>
</evidence>
<keyword evidence="3" id="KW-1185">Reference proteome</keyword>
<accession>A0A2G8RW34</accession>
<protein>
    <recommendedName>
        <fullName evidence="4">HMG box domain-containing protein</fullName>
    </recommendedName>
</protein>
<evidence type="ECO:0000313" key="2">
    <source>
        <dbReference type="EMBL" id="PIL25725.1"/>
    </source>
</evidence>
<dbReference type="AlphaFoldDB" id="A0A2G8RW34"/>
<organism evidence="2 3">
    <name type="scientific">Ganoderma sinense ZZ0214-1</name>
    <dbReference type="NCBI Taxonomy" id="1077348"/>
    <lineage>
        <taxon>Eukaryota</taxon>
        <taxon>Fungi</taxon>
        <taxon>Dikarya</taxon>
        <taxon>Basidiomycota</taxon>
        <taxon>Agaricomycotina</taxon>
        <taxon>Agaricomycetes</taxon>
        <taxon>Polyporales</taxon>
        <taxon>Polyporaceae</taxon>
        <taxon>Ganoderma</taxon>
    </lineage>
</organism>
<comment type="caution">
    <text evidence="2">The sequence shown here is derived from an EMBL/GenBank/DDBJ whole genome shotgun (WGS) entry which is preliminary data.</text>
</comment>
<evidence type="ECO:0008006" key="4">
    <source>
        <dbReference type="Google" id="ProtNLM"/>
    </source>
</evidence>
<name>A0A2G8RW34_9APHY</name>
<proteinExistence type="predicted"/>
<feature type="compositionally biased region" description="Low complexity" evidence="1">
    <location>
        <begin position="513"/>
        <end position="528"/>
    </location>
</feature>
<evidence type="ECO:0000256" key="1">
    <source>
        <dbReference type="SAM" id="MobiDB-lite"/>
    </source>
</evidence>
<sequence>MAPRVYTMRQGSFFRPLEWRWLNNAVLDTDVQEWLAKKDYPNARAVLVDGFHRNFTTPAEGETDEAFKKRRRGAKKSRKENIVRIRAESEEEFQTRMQNLPDHIGVWLANWRHRRARQGGKRWQPQTVPLPVKRKPRTITPFDAYCKTGPAPKGSDYADKRCNLGELRAARKAAWDKLSPDEQDNYRTVAVALMVKQEGFSEVVTEDGEDVTQEAVAHAEDIAAHVDGIVKGLHESVGWGGIAIFGGPDENGEGRMHITGVGTNRHGDTFLDVLLNHIGWTPLEFDTLFSLWVEQCRDGPQTAPNPMNTATARRAMDYIHREGPTGCAGNTPPYTAAVSLASDALANWETAPPPVFPLPVSNYGELDEASRRQHLLSNALHHLSLTTRREPSTSPAPFTADPILLSAFDTTNAGGGTSETTTPHDDPPALEMNGEGDAPDFPPPDVTPGVGEAPSVFASNVNYDPMCMDLECRLDVEHSDIPIHVHTPRPDCHGPTVLRAEGFNTAFEDVSELQTGQASTSQLTSLSTIESAPATSSHRNKRTEVSGVPMPGASGAAVVLRPMRARSTKSRQDTADGTLPLTAAKRGN</sequence>